<accession>A0A4R3LKH7</accession>
<name>A0A4R3LKH7_9BURK</name>
<evidence type="ECO:0008006" key="3">
    <source>
        <dbReference type="Google" id="ProtNLM"/>
    </source>
</evidence>
<dbReference type="PANTHER" id="PTHR33803:SF3">
    <property type="entry name" value="BLL1974 PROTEIN"/>
    <property type="match status" value="1"/>
</dbReference>
<organism evidence="1 2">
    <name type="scientific">Tepidimonas ignava</name>
    <dbReference type="NCBI Taxonomy" id="114249"/>
    <lineage>
        <taxon>Bacteria</taxon>
        <taxon>Pseudomonadati</taxon>
        <taxon>Pseudomonadota</taxon>
        <taxon>Betaproteobacteria</taxon>
        <taxon>Burkholderiales</taxon>
        <taxon>Tepidimonas</taxon>
    </lineage>
</organism>
<proteinExistence type="predicted"/>
<comment type="caution">
    <text evidence="1">The sequence shown here is derived from an EMBL/GenBank/DDBJ whole genome shotgun (WGS) entry which is preliminary data.</text>
</comment>
<dbReference type="PANTHER" id="PTHR33803">
    <property type="entry name" value="IS1478 TRANSPOSASE"/>
    <property type="match status" value="1"/>
</dbReference>
<evidence type="ECO:0000313" key="2">
    <source>
        <dbReference type="Proteomes" id="UP000295536"/>
    </source>
</evidence>
<dbReference type="AlphaFoldDB" id="A0A4R3LKH7"/>
<reference evidence="1 2" key="1">
    <citation type="submission" date="2019-03" db="EMBL/GenBank/DDBJ databases">
        <title>Genomic Encyclopedia of Type Strains, Phase IV (KMG-IV): sequencing the most valuable type-strain genomes for metagenomic binning, comparative biology and taxonomic classification.</title>
        <authorList>
            <person name="Goeker M."/>
        </authorList>
    </citation>
    <scope>NUCLEOTIDE SEQUENCE [LARGE SCALE GENOMIC DNA]</scope>
    <source>
        <strain evidence="1 2">DSM 12034</strain>
    </source>
</reference>
<feature type="non-terminal residue" evidence="1">
    <location>
        <position position="90"/>
    </location>
</feature>
<protein>
    <recommendedName>
        <fullName evidence="3">Transposase-like protein DUF772</fullName>
    </recommendedName>
</protein>
<evidence type="ECO:0000313" key="1">
    <source>
        <dbReference type="EMBL" id="TCT00009.1"/>
    </source>
</evidence>
<dbReference type="Proteomes" id="UP000295536">
    <property type="component" value="Unassembled WGS sequence"/>
</dbReference>
<dbReference type="EMBL" id="SMAH01000001">
    <property type="protein sequence ID" value="TCT00009.1"/>
    <property type="molecule type" value="Genomic_DNA"/>
</dbReference>
<gene>
    <name evidence="1" type="ORF">EDC36_101284</name>
</gene>
<sequence length="90" mass="10217">MFACPATEDFFRARLDQMIDLRHPLAVLASRMPWQELEARLAHLFMRKARAGVAMPDLDLFGEAPVRAARVSNAGRPRVPLRVMIALLYL</sequence>